<feature type="region of interest" description="Disordered" evidence="4">
    <location>
        <begin position="197"/>
        <end position="224"/>
    </location>
</feature>
<keyword evidence="2" id="KW-0521">NADP</keyword>
<dbReference type="AlphaFoldDB" id="A0A0P7BET4"/>
<organism evidence="5 6">
    <name type="scientific">Neonectria ditissima</name>
    <dbReference type="NCBI Taxonomy" id="78410"/>
    <lineage>
        <taxon>Eukaryota</taxon>
        <taxon>Fungi</taxon>
        <taxon>Dikarya</taxon>
        <taxon>Ascomycota</taxon>
        <taxon>Pezizomycotina</taxon>
        <taxon>Sordariomycetes</taxon>
        <taxon>Hypocreomycetidae</taxon>
        <taxon>Hypocreales</taxon>
        <taxon>Nectriaceae</taxon>
        <taxon>Neonectria</taxon>
    </lineage>
</organism>
<dbReference type="InterPro" id="IPR002347">
    <property type="entry name" value="SDR_fam"/>
</dbReference>
<evidence type="ECO:0000256" key="4">
    <source>
        <dbReference type="SAM" id="MobiDB-lite"/>
    </source>
</evidence>
<dbReference type="STRING" id="78410.A0A0P7BET4"/>
<gene>
    <name evidence="5" type="ORF">AK830_g5192</name>
</gene>
<dbReference type="SUPFAM" id="SSF51735">
    <property type="entry name" value="NAD(P)-binding Rossmann-fold domains"/>
    <property type="match status" value="1"/>
</dbReference>
<dbReference type="Pfam" id="PF13561">
    <property type="entry name" value="adh_short_C2"/>
    <property type="match status" value="1"/>
</dbReference>
<dbReference type="InterPro" id="IPR036291">
    <property type="entry name" value="NAD(P)-bd_dom_sf"/>
</dbReference>
<accession>A0A0P7BET4</accession>
<evidence type="ECO:0000256" key="2">
    <source>
        <dbReference type="ARBA" id="ARBA00022857"/>
    </source>
</evidence>
<dbReference type="CDD" id="cd05233">
    <property type="entry name" value="SDR_c"/>
    <property type="match status" value="1"/>
</dbReference>
<proteinExistence type="inferred from homology"/>
<evidence type="ECO:0008006" key="7">
    <source>
        <dbReference type="Google" id="ProtNLM"/>
    </source>
</evidence>
<dbReference type="Gene3D" id="3.40.50.720">
    <property type="entry name" value="NAD(P)-binding Rossmann-like Domain"/>
    <property type="match status" value="1"/>
</dbReference>
<dbReference type="Proteomes" id="UP000050424">
    <property type="component" value="Unassembled WGS sequence"/>
</dbReference>
<dbReference type="PRINTS" id="PR00081">
    <property type="entry name" value="GDHRDH"/>
</dbReference>
<evidence type="ECO:0000313" key="6">
    <source>
        <dbReference type="Proteomes" id="UP000050424"/>
    </source>
</evidence>
<name>A0A0P7BET4_9HYPO</name>
<keyword evidence="6" id="KW-1185">Reference proteome</keyword>
<protein>
    <recommendedName>
        <fullName evidence="7">Oxidoreductase</fullName>
    </recommendedName>
</protein>
<comment type="similarity">
    <text evidence="1">Belongs to the short-chain dehydrogenases/reductases (SDR) family.</text>
</comment>
<comment type="caution">
    <text evidence="5">The sequence shown here is derived from an EMBL/GenBank/DDBJ whole genome shotgun (WGS) entry which is preliminary data.</text>
</comment>
<evidence type="ECO:0000256" key="1">
    <source>
        <dbReference type="ARBA" id="ARBA00006484"/>
    </source>
</evidence>
<sequence>MPEPSLAGKTFIVAGAGSGIGLATTKLLLESGANVAMCDVDGEALAAFASTLNISDQSRVCTATVNVSNRADVRSFIVAVKDQFHQLDGIASVAGVGGHKFGRQSVWDIEDDEYDYIMDINLRGLFHIFAESLKPGILSHASSIVHVGSEYSLRGARGAALYSATKHGCLGMVKSVALECGKSNNCVRINAVLPGPTDTPGRQASLGTIGPENDSSPKSPLGRPADAKEVGEIIIFLLSEKSSFVTGAAWTVDGGSPI</sequence>
<dbReference type="GO" id="GO:0016491">
    <property type="term" value="F:oxidoreductase activity"/>
    <property type="evidence" value="ECO:0007669"/>
    <property type="project" value="UniProtKB-KW"/>
</dbReference>
<dbReference type="OrthoDB" id="1669814at2759"/>
<reference evidence="5 6" key="1">
    <citation type="submission" date="2015-09" db="EMBL/GenBank/DDBJ databases">
        <title>Draft genome of a European isolate of the apple canker pathogen Neonectria ditissima.</title>
        <authorList>
            <person name="Gomez-Cortecero A."/>
            <person name="Harrison R.J."/>
            <person name="Armitage A.D."/>
        </authorList>
    </citation>
    <scope>NUCLEOTIDE SEQUENCE [LARGE SCALE GENOMIC DNA]</scope>
    <source>
        <strain evidence="5 6">R09/05</strain>
    </source>
</reference>
<evidence type="ECO:0000256" key="3">
    <source>
        <dbReference type="ARBA" id="ARBA00023002"/>
    </source>
</evidence>
<keyword evidence="3" id="KW-0560">Oxidoreductase</keyword>
<evidence type="ECO:0000313" key="5">
    <source>
        <dbReference type="EMBL" id="KPM41370.1"/>
    </source>
</evidence>
<dbReference type="EMBL" id="LKCW01000066">
    <property type="protein sequence ID" value="KPM41370.1"/>
    <property type="molecule type" value="Genomic_DNA"/>
</dbReference>
<dbReference type="FunFam" id="3.40.50.720:FF:000084">
    <property type="entry name" value="Short-chain dehydrogenase reductase"/>
    <property type="match status" value="1"/>
</dbReference>
<dbReference type="PANTHER" id="PTHR24321">
    <property type="entry name" value="DEHYDROGENASES, SHORT CHAIN"/>
    <property type="match status" value="1"/>
</dbReference>
<dbReference type="PANTHER" id="PTHR24321:SF8">
    <property type="entry name" value="ESTRADIOL 17-BETA-DEHYDROGENASE 8-RELATED"/>
    <property type="match status" value="1"/>
</dbReference>